<gene>
    <name evidence="2" type="ordered locus">Spirs_3660</name>
</gene>
<keyword evidence="3" id="KW-1185">Reference proteome</keyword>
<dbReference type="SUPFAM" id="SSF63411">
    <property type="entry name" value="LuxS/MPP-like metallohydrolase"/>
    <property type="match status" value="4"/>
</dbReference>
<feature type="domain" description="Peptidase M16C associated" evidence="1">
    <location>
        <begin position="464"/>
        <end position="714"/>
    </location>
</feature>
<dbReference type="EMBL" id="CP002116">
    <property type="protein sequence ID" value="ADK82746.1"/>
    <property type="molecule type" value="Genomic_DNA"/>
</dbReference>
<dbReference type="KEGG" id="ssm:Spirs_3660"/>
<dbReference type="GO" id="GO:0016485">
    <property type="term" value="P:protein processing"/>
    <property type="evidence" value="ECO:0007669"/>
    <property type="project" value="TreeGrafter"/>
</dbReference>
<dbReference type="Proteomes" id="UP000002318">
    <property type="component" value="Chromosome"/>
</dbReference>
<organism evidence="2 3">
    <name type="scientific">Sediminispirochaeta smaragdinae (strain DSM 11293 / JCM 15392 / SEBR 4228)</name>
    <name type="common">Spirochaeta smaragdinae</name>
    <dbReference type="NCBI Taxonomy" id="573413"/>
    <lineage>
        <taxon>Bacteria</taxon>
        <taxon>Pseudomonadati</taxon>
        <taxon>Spirochaetota</taxon>
        <taxon>Spirochaetia</taxon>
        <taxon>Spirochaetales</taxon>
        <taxon>Spirochaetaceae</taxon>
        <taxon>Sediminispirochaeta</taxon>
    </lineage>
</organism>
<dbReference type="STRING" id="573413.Spirs_3660"/>
<dbReference type="GO" id="GO:0046872">
    <property type="term" value="F:metal ion binding"/>
    <property type="evidence" value="ECO:0007669"/>
    <property type="project" value="InterPro"/>
</dbReference>
<name>E1R7P1_SEDSS</name>
<dbReference type="Pfam" id="PF05193">
    <property type="entry name" value="Peptidase_M16_C"/>
    <property type="match status" value="1"/>
</dbReference>
<dbReference type="InterPro" id="IPR011249">
    <property type="entry name" value="Metalloenz_LuxS/M16"/>
</dbReference>
<evidence type="ECO:0000313" key="2">
    <source>
        <dbReference type="EMBL" id="ADK82746.1"/>
    </source>
</evidence>
<proteinExistence type="predicted"/>
<accession>E1R7P1</accession>
<dbReference type="PANTHER" id="PTHR43016:SF13">
    <property type="entry name" value="PRESEQUENCE PROTEASE, MITOCHONDRIAL"/>
    <property type="match status" value="1"/>
</dbReference>
<evidence type="ECO:0000259" key="1">
    <source>
        <dbReference type="SMART" id="SM01264"/>
    </source>
</evidence>
<dbReference type="Pfam" id="PF08367">
    <property type="entry name" value="M16C_assoc"/>
    <property type="match status" value="1"/>
</dbReference>
<evidence type="ECO:0000313" key="3">
    <source>
        <dbReference type="Proteomes" id="UP000002318"/>
    </source>
</evidence>
<dbReference type="InterPro" id="IPR007863">
    <property type="entry name" value="Peptidase_M16_C"/>
</dbReference>
<dbReference type="InterPro" id="IPR013578">
    <property type="entry name" value="Peptidase_M16C_assoc"/>
</dbReference>
<reference evidence="2 3" key="1">
    <citation type="journal article" date="2010" name="Stand. Genomic Sci.">
        <title>Complete genome sequence of Spirochaeta smaragdinae type strain (SEBR 4228).</title>
        <authorList>
            <person name="Mavromatis K."/>
            <person name="Yasawong M."/>
            <person name="Chertkov O."/>
            <person name="Lapidus A."/>
            <person name="Lucas S."/>
            <person name="Nolan M."/>
            <person name="Del Rio T.G."/>
            <person name="Tice H."/>
            <person name="Cheng J.F."/>
            <person name="Pitluck S."/>
            <person name="Liolios K."/>
            <person name="Ivanova N."/>
            <person name="Tapia R."/>
            <person name="Han C."/>
            <person name="Bruce D."/>
            <person name="Goodwin L."/>
            <person name="Pati A."/>
            <person name="Chen A."/>
            <person name="Palaniappan K."/>
            <person name="Land M."/>
            <person name="Hauser L."/>
            <person name="Chang Y.J."/>
            <person name="Jeffries C.D."/>
            <person name="Detter J.C."/>
            <person name="Rohde M."/>
            <person name="Brambilla E."/>
            <person name="Spring S."/>
            <person name="Goker M."/>
            <person name="Sikorski J."/>
            <person name="Woyke T."/>
            <person name="Bristow J."/>
            <person name="Eisen J.A."/>
            <person name="Markowitz V."/>
            <person name="Hugenholtz P."/>
            <person name="Klenk H.P."/>
            <person name="Kyrpides N.C."/>
        </authorList>
    </citation>
    <scope>NUCLEOTIDE SEQUENCE [LARGE SCALE GENOMIC DNA]</scope>
    <source>
        <strain evidence="3">DSM 11293 / JCM 15392 / SEBR 4228</strain>
    </source>
</reference>
<dbReference type="AlphaFoldDB" id="E1R7P1"/>
<dbReference type="HOGENOM" id="CLU_009165_1_0_12"/>
<dbReference type="Pfam" id="PF22516">
    <property type="entry name" value="PreP_C"/>
    <property type="match status" value="1"/>
</dbReference>
<dbReference type="eggNOG" id="COG1026">
    <property type="taxonomic scope" value="Bacteria"/>
</dbReference>
<dbReference type="OrthoDB" id="9762027at2"/>
<dbReference type="GO" id="GO:0004222">
    <property type="term" value="F:metalloendopeptidase activity"/>
    <property type="evidence" value="ECO:0007669"/>
    <property type="project" value="TreeGrafter"/>
</dbReference>
<dbReference type="SMART" id="SM01264">
    <property type="entry name" value="M16C_associated"/>
    <property type="match status" value="1"/>
</dbReference>
<dbReference type="InterPro" id="IPR055130">
    <property type="entry name" value="PreP_C"/>
</dbReference>
<protein>
    <submittedName>
        <fullName evidence="2">Peptidase M16C associated domain protein</fullName>
    </submittedName>
</protein>
<sequence>MKTLHIGDTLHGFTLIGVDDQSEYRGTGYRFRHDATGLDLYHLNCDDSENLFSFAFKTPPSDDTGVPHIIEHSVLSGSARYPVKDPFLALMRGSMNTFLNAMTYPDKTVYPAASPVAKDYFNLMAVYGDAVFFPTLSEDVFRQEGHRLEADEEGRYGVTGIVFNEMKGAYSNHDSIVGEWSYRSLFPDTPYHYDSGGDPLSIPKLSYEAFRDFHRRAYHPSNCRIFLYGDIDTEQQLEFLQERFLSRFTMGEKASDIPTQPRWNSPRRFSFTSPADGDENTNRGSVVLSWIVGEISKPDEVLALEVLSEILIGHVGSPLYKAMVDSRLGEDISPVSGLETDLKELIFAVGLRGIDPRQTEALEELVTKCFRNFVDQGLSREAVEGAMTRVEFRQREIKGGYPFGLRLMGKLFRGWLHGEDPGTSLAFAAPMERLKERVAADPHFFEDLLRDRFLSNDHRATVIVTPDAEHETKIEQELDKLAHTLVEGENQDGLAAIEEKNRRLRAFQDKPDSPEALATIPTLSMQDVPTEVDRIETSDGLLEGVRCFSHNFFTNGILYTDFVFDLAGLGREELLYLPLLTRLLLHTALPDMSYDQVAHRLFKDTGGFYSFLESSPVIGEAGVYRNYLVFRLKALEENGRLALNLAVSILLQGVLTDTRRLKDVLLEMRNDVVSDIVPSGNSVATMRAAAGFSPSLATNELWRGVEQLLFLDGLVKKGEAGFPEAVTRMEHLRSTLLVKSRLLCNITADEAFLPKAETLVGEALASFPQGEGAAFSSSHFSVTDLMGEASSCSEEALIVPASVNFVALVFPAATIDSAAHSHQLILAQLLKTTFLWEKIRMRGGAYGAGAFANGIEGIFGLSSYRDPHILSTVDAFREGLRIVAEEGVDQAELEKAIITLVGKETRPQSPGEKSMIGFRRILYGLNDTLRQSKRDTMRASTVEAVSLAAASLLSALDSSHLVVLGGDAAVSKAADRFAGLGTRRTRLPG</sequence>
<dbReference type="RefSeq" id="WP_013256205.1">
    <property type="nucleotide sequence ID" value="NC_014364.1"/>
</dbReference>
<dbReference type="PANTHER" id="PTHR43016">
    <property type="entry name" value="PRESEQUENCE PROTEASE"/>
    <property type="match status" value="1"/>
</dbReference>
<dbReference type="Gene3D" id="3.30.830.10">
    <property type="entry name" value="Metalloenzyme, LuxS/M16 peptidase-like"/>
    <property type="match status" value="4"/>
</dbReference>